<dbReference type="InterPro" id="IPR015300">
    <property type="entry name" value="DNA-bd_pseudobarrel_sf"/>
</dbReference>
<evidence type="ECO:0000313" key="8">
    <source>
        <dbReference type="EMBL" id="EXC17357.1"/>
    </source>
</evidence>
<accession>W9RY77</accession>
<feature type="domain" description="TF-B3" evidence="7">
    <location>
        <begin position="129"/>
        <end position="207"/>
    </location>
</feature>
<dbReference type="STRING" id="981085.W9RY77"/>
<dbReference type="AlphaFoldDB" id="W9RY77"/>
<feature type="compositionally biased region" description="Low complexity" evidence="6">
    <location>
        <begin position="54"/>
        <end position="70"/>
    </location>
</feature>
<evidence type="ECO:0000259" key="7">
    <source>
        <dbReference type="PROSITE" id="PS50863"/>
    </source>
</evidence>
<dbReference type="GO" id="GO:0005634">
    <property type="term" value="C:nucleus"/>
    <property type="evidence" value="ECO:0007669"/>
    <property type="project" value="UniProtKB-SubCell"/>
</dbReference>
<dbReference type="CDD" id="cd10017">
    <property type="entry name" value="B3_DNA"/>
    <property type="match status" value="1"/>
</dbReference>
<keyword evidence="4" id="KW-0804">Transcription</keyword>
<evidence type="ECO:0000256" key="5">
    <source>
        <dbReference type="ARBA" id="ARBA00023242"/>
    </source>
</evidence>
<dbReference type="PROSITE" id="PS50863">
    <property type="entry name" value="B3"/>
    <property type="match status" value="1"/>
</dbReference>
<dbReference type="EMBL" id="KE345811">
    <property type="protein sequence ID" value="EXC17357.1"/>
    <property type="molecule type" value="Genomic_DNA"/>
</dbReference>
<sequence length="207" mass="23655">MVESKLTNEECRRQRLEENKKRMEELNLTKLAQALKPSSPKSTPVKKLRPRNGLPVEPSSLPLRRSSRVSNKPPPNYKDVPIEPLGRPRRSYQRRDLLNRIYASDETRQYANDRAEKIQSELDSDVPNFIKPMLQSHVTGGFWLGLPSDFCKRHLPHEDATITLVDEDGEEFPTKYLADKSSLSGGWRGFAIDHQLVDGEALPLIIN</sequence>
<dbReference type="Gene3D" id="2.40.330.10">
    <property type="entry name" value="DNA-binding pseudobarrel domain"/>
    <property type="match status" value="1"/>
</dbReference>
<organism evidence="8 9">
    <name type="scientific">Morus notabilis</name>
    <dbReference type="NCBI Taxonomy" id="981085"/>
    <lineage>
        <taxon>Eukaryota</taxon>
        <taxon>Viridiplantae</taxon>
        <taxon>Streptophyta</taxon>
        <taxon>Embryophyta</taxon>
        <taxon>Tracheophyta</taxon>
        <taxon>Spermatophyta</taxon>
        <taxon>Magnoliopsida</taxon>
        <taxon>eudicotyledons</taxon>
        <taxon>Gunneridae</taxon>
        <taxon>Pentapetalae</taxon>
        <taxon>rosids</taxon>
        <taxon>fabids</taxon>
        <taxon>Rosales</taxon>
        <taxon>Moraceae</taxon>
        <taxon>Moreae</taxon>
        <taxon>Morus</taxon>
    </lineage>
</organism>
<evidence type="ECO:0000256" key="6">
    <source>
        <dbReference type="SAM" id="MobiDB-lite"/>
    </source>
</evidence>
<keyword evidence="5" id="KW-0539">Nucleus</keyword>
<feature type="compositionally biased region" description="Basic and acidic residues" evidence="6">
    <location>
        <begin position="1"/>
        <end position="27"/>
    </location>
</feature>
<dbReference type="InterPro" id="IPR044837">
    <property type="entry name" value="REM16-like"/>
</dbReference>
<proteinExistence type="predicted"/>
<dbReference type="PANTHER" id="PTHR31391:SF99">
    <property type="entry name" value="B3 DOMAIN-CONTAINING PROTEIN OS06G0194400"/>
    <property type="match status" value="1"/>
</dbReference>
<dbReference type="PANTHER" id="PTHR31391">
    <property type="entry name" value="B3 DOMAIN-CONTAINING PROTEIN OS11G0197600-RELATED"/>
    <property type="match status" value="1"/>
</dbReference>
<dbReference type="Pfam" id="PF02362">
    <property type="entry name" value="B3"/>
    <property type="match status" value="1"/>
</dbReference>
<gene>
    <name evidence="8" type="ORF">L484_027547</name>
</gene>
<evidence type="ECO:0000256" key="3">
    <source>
        <dbReference type="ARBA" id="ARBA00023125"/>
    </source>
</evidence>
<evidence type="ECO:0000313" key="9">
    <source>
        <dbReference type="Proteomes" id="UP000030645"/>
    </source>
</evidence>
<protein>
    <submittedName>
        <fullName evidence="8">B3 domain-containing protein</fullName>
    </submittedName>
</protein>
<dbReference type="InterPro" id="IPR003340">
    <property type="entry name" value="B3_DNA-bd"/>
</dbReference>
<dbReference type="Proteomes" id="UP000030645">
    <property type="component" value="Unassembled WGS sequence"/>
</dbReference>
<keyword evidence="3" id="KW-0238">DNA-binding</keyword>
<reference evidence="9" key="1">
    <citation type="submission" date="2013-01" db="EMBL/GenBank/DDBJ databases">
        <title>Draft Genome Sequence of a Mulberry Tree, Morus notabilis C.K. Schneid.</title>
        <authorList>
            <person name="He N."/>
            <person name="Zhao S."/>
        </authorList>
    </citation>
    <scope>NUCLEOTIDE SEQUENCE</scope>
</reference>
<keyword evidence="2" id="KW-0805">Transcription regulation</keyword>
<feature type="region of interest" description="Disordered" evidence="6">
    <location>
        <begin position="1"/>
        <end position="89"/>
    </location>
</feature>
<name>W9RY77_9ROSA</name>
<evidence type="ECO:0000256" key="1">
    <source>
        <dbReference type="ARBA" id="ARBA00004123"/>
    </source>
</evidence>
<dbReference type="SMART" id="SM01019">
    <property type="entry name" value="B3"/>
    <property type="match status" value="1"/>
</dbReference>
<comment type="subcellular location">
    <subcellularLocation>
        <location evidence="1">Nucleus</location>
    </subcellularLocation>
</comment>
<keyword evidence="9" id="KW-1185">Reference proteome</keyword>
<evidence type="ECO:0000256" key="4">
    <source>
        <dbReference type="ARBA" id="ARBA00023163"/>
    </source>
</evidence>
<dbReference type="GO" id="GO:0003677">
    <property type="term" value="F:DNA binding"/>
    <property type="evidence" value="ECO:0007669"/>
    <property type="project" value="UniProtKB-KW"/>
</dbReference>
<dbReference type="SUPFAM" id="SSF101936">
    <property type="entry name" value="DNA-binding pseudobarrel domain"/>
    <property type="match status" value="1"/>
</dbReference>
<evidence type="ECO:0000256" key="2">
    <source>
        <dbReference type="ARBA" id="ARBA00023015"/>
    </source>
</evidence>
<dbReference type="eggNOG" id="KOG1216">
    <property type="taxonomic scope" value="Eukaryota"/>
</dbReference>